<keyword evidence="2" id="KW-0789">Thiol protease inhibitor</keyword>
<organism evidence="5 6">
    <name type="scientific">Vicia faba</name>
    <name type="common">Broad bean</name>
    <name type="synonym">Faba vulgaris</name>
    <dbReference type="NCBI Taxonomy" id="3906"/>
    <lineage>
        <taxon>Eukaryota</taxon>
        <taxon>Viridiplantae</taxon>
        <taxon>Streptophyta</taxon>
        <taxon>Embryophyta</taxon>
        <taxon>Tracheophyta</taxon>
        <taxon>Spermatophyta</taxon>
        <taxon>Magnoliopsida</taxon>
        <taxon>eudicotyledons</taxon>
        <taxon>Gunneridae</taxon>
        <taxon>Pentapetalae</taxon>
        <taxon>rosids</taxon>
        <taxon>fabids</taxon>
        <taxon>Fabales</taxon>
        <taxon>Fabaceae</taxon>
        <taxon>Papilionoideae</taxon>
        <taxon>50 kb inversion clade</taxon>
        <taxon>NPAAA clade</taxon>
        <taxon>Hologalegina</taxon>
        <taxon>IRL clade</taxon>
        <taxon>Fabeae</taxon>
        <taxon>Vicia</taxon>
    </lineage>
</organism>
<accession>A0AAV0YY72</accession>
<dbReference type="SUPFAM" id="SSF54403">
    <property type="entry name" value="Cystatin/monellin"/>
    <property type="match status" value="1"/>
</dbReference>
<evidence type="ECO:0000256" key="3">
    <source>
        <dbReference type="SAM" id="SignalP"/>
    </source>
</evidence>
<dbReference type="Pfam" id="PF16845">
    <property type="entry name" value="SQAPI"/>
    <property type="match status" value="1"/>
</dbReference>
<proteinExistence type="predicted"/>
<dbReference type="GO" id="GO:0004869">
    <property type="term" value="F:cysteine-type endopeptidase inhibitor activity"/>
    <property type="evidence" value="ECO:0007669"/>
    <property type="project" value="UniProtKB-KW"/>
</dbReference>
<evidence type="ECO:0000256" key="1">
    <source>
        <dbReference type="ARBA" id="ARBA00022690"/>
    </source>
</evidence>
<reference evidence="5 6" key="1">
    <citation type="submission" date="2023-01" db="EMBL/GenBank/DDBJ databases">
        <authorList>
            <person name="Kreplak J."/>
        </authorList>
    </citation>
    <scope>NUCLEOTIDE SEQUENCE [LARGE SCALE GENOMIC DNA]</scope>
</reference>
<evidence type="ECO:0000313" key="6">
    <source>
        <dbReference type="Proteomes" id="UP001157006"/>
    </source>
</evidence>
<keyword evidence="3" id="KW-0732">Signal</keyword>
<feature type="chain" id="PRO_5043818880" description="Cystatin domain-containing protein" evidence="3">
    <location>
        <begin position="23"/>
        <end position="114"/>
    </location>
</feature>
<keyword evidence="1" id="KW-0646">Protease inhibitor</keyword>
<dbReference type="AlphaFoldDB" id="A0AAV0YY72"/>
<keyword evidence="6" id="KW-1185">Reference proteome</keyword>
<dbReference type="Gene3D" id="3.10.450.10">
    <property type="match status" value="1"/>
</dbReference>
<feature type="signal peptide" evidence="3">
    <location>
        <begin position="1"/>
        <end position="22"/>
    </location>
</feature>
<gene>
    <name evidence="5" type="ORF">VFH_I446440</name>
</gene>
<dbReference type="PANTHER" id="PTHR47364">
    <property type="entry name" value="CYSTEINE PROTEINASE INHIBITOR 5"/>
    <property type="match status" value="1"/>
</dbReference>
<dbReference type="InterPro" id="IPR046350">
    <property type="entry name" value="Cystatin_sf"/>
</dbReference>
<dbReference type="CDD" id="cd00042">
    <property type="entry name" value="CY"/>
    <property type="match status" value="1"/>
</dbReference>
<evidence type="ECO:0000259" key="4">
    <source>
        <dbReference type="SMART" id="SM00043"/>
    </source>
</evidence>
<dbReference type="EMBL" id="OX451736">
    <property type="protein sequence ID" value="CAI8590551.1"/>
    <property type="molecule type" value="Genomic_DNA"/>
</dbReference>
<dbReference type="PANTHER" id="PTHR47364:SF2">
    <property type="entry name" value="CYSTEINE PROTEINASE INHIBITOR 5"/>
    <property type="match status" value="1"/>
</dbReference>
<dbReference type="Proteomes" id="UP001157006">
    <property type="component" value="Chromosome 1L"/>
</dbReference>
<dbReference type="InterPro" id="IPR000010">
    <property type="entry name" value="Cystatin_dom"/>
</dbReference>
<feature type="domain" description="Cystatin" evidence="4">
    <location>
        <begin position="23"/>
        <end position="113"/>
    </location>
</feature>
<protein>
    <recommendedName>
        <fullName evidence="4">Cystatin domain-containing protein</fullName>
    </recommendedName>
</protein>
<dbReference type="SMART" id="SM00043">
    <property type="entry name" value="CY"/>
    <property type="match status" value="1"/>
</dbReference>
<evidence type="ECO:0000256" key="2">
    <source>
        <dbReference type="ARBA" id="ARBA00022704"/>
    </source>
</evidence>
<name>A0AAV0YY72_VICFA</name>
<sequence length="114" mass="12558">MKTESVLIFVLLSLSVNVFSDAARTGIWTPIKNINDPYVKEIAEFALTEHGKQSGEKLSLLKVVSGESQIVAGTNYRLVLAAKDGSAATKNYEAQVWDKPFAHFRNLTSFKPLS</sequence>
<evidence type="ECO:0000313" key="5">
    <source>
        <dbReference type="EMBL" id="CAI8590551.1"/>
    </source>
</evidence>